<dbReference type="EMBL" id="CP002059">
    <property type="protein sequence ID" value="ADI65726.1"/>
    <property type="molecule type" value="Genomic_DNA"/>
</dbReference>
<feature type="chain" id="PRO_5003094714" evidence="2">
    <location>
        <begin position="25"/>
        <end position="83"/>
    </location>
</feature>
<dbReference type="HOGENOM" id="CLU_178483_0_0_3"/>
<evidence type="ECO:0000256" key="1">
    <source>
        <dbReference type="SAM" id="Phobius"/>
    </source>
</evidence>
<dbReference type="AlphaFoldDB" id="D7DWR3"/>
<evidence type="ECO:0000313" key="3">
    <source>
        <dbReference type="EMBL" id="ADI65726.1"/>
    </source>
</evidence>
<dbReference type="RefSeq" id="WP_013192736.1">
    <property type="nucleotide sequence ID" value="NC_014248.1"/>
</dbReference>
<evidence type="ECO:0000313" key="4">
    <source>
        <dbReference type="Proteomes" id="UP000001511"/>
    </source>
</evidence>
<feature type="transmembrane region" description="Helical" evidence="1">
    <location>
        <begin position="48"/>
        <end position="67"/>
    </location>
</feature>
<gene>
    <name evidence="3" type="ordered locus">Aazo_4417</name>
</gene>
<dbReference type="KEGG" id="naz:Aazo_4417"/>
<evidence type="ECO:0000256" key="2">
    <source>
        <dbReference type="SAM" id="SignalP"/>
    </source>
</evidence>
<keyword evidence="2" id="KW-0732">Signal</keyword>
<sequence>MLNQKKFWMMLACLVLLTSSPASAKISNSHSPHNQQLQHIEKPLGVKIALTTGGLGLMGIELWWFIFSKSIAGVKTQRAGERK</sequence>
<dbReference type="Proteomes" id="UP000001511">
    <property type="component" value="Chromosome"/>
</dbReference>
<keyword evidence="1" id="KW-0812">Transmembrane</keyword>
<feature type="signal peptide" evidence="2">
    <location>
        <begin position="1"/>
        <end position="24"/>
    </location>
</feature>
<protein>
    <submittedName>
        <fullName evidence="3">Uncharacterized protein</fullName>
    </submittedName>
</protein>
<dbReference type="eggNOG" id="COG4633">
    <property type="taxonomic scope" value="Bacteria"/>
</dbReference>
<accession>D7DWR3</accession>
<keyword evidence="1" id="KW-0472">Membrane</keyword>
<reference evidence="3 4" key="1">
    <citation type="journal article" date="2010" name="PLoS ONE">
        <title>Genome erosion in a nitrogen-fixing vertically transmitted endosymbiotic multicellular cyanobacterium.</title>
        <authorList>
            <person name="Ran L."/>
            <person name="Larsson J."/>
            <person name="Vigil-Stenman T."/>
            <person name="Nylander J.A."/>
            <person name="Ininbergs K."/>
            <person name="Zheng W.W."/>
            <person name="Lapidus A."/>
            <person name="Lowry S."/>
            <person name="Haselkorn R."/>
            <person name="Bergman B."/>
        </authorList>
    </citation>
    <scope>NUCLEOTIDE SEQUENCE [LARGE SCALE GENOMIC DNA]</scope>
    <source>
        <strain evidence="3 4">0708</strain>
    </source>
</reference>
<dbReference type="OrthoDB" id="9800141at2"/>
<proteinExistence type="predicted"/>
<keyword evidence="1" id="KW-1133">Transmembrane helix</keyword>
<dbReference type="STRING" id="551115.Aazo_4417"/>
<name>D7DWR3_NOSA0</name>
<organism evidence="3 4">
    <name type="scientific">Nostoc azollae (strain 0708)</name>
    <name type="common">Anabaena azollae (strain 0708)</name>
    <dbReference type="NCBI Taxonomy" id="551115"/>
    <lineage>
        <taxon>Bacteria</taxon>
        <taxon>Bacillati</taxon>
        <taxon>Cyanobacteriota</taxon>
        <taxon>Cyanophyceae</taxon>
        <taxon>Nostocales</taxon>
        <taxon>Nostocaceae</taxon>
        <taxon>Trichormus</taxon>
    </lineage>
</organism>
<keyword evidence="4" id="KW-1185">Reference proteome</keyword>